<evidence type="ECO:0000256" key="6">
    <source>
        <dbReference type="SAM" id="Phobius"/>
    </source>
</evidence>
<dbReference type="InterPro" id="IPR015867">
    <property type="entry name" value="N-reg_PII/ATP_PRibTrfase_C"/>
</dbReference>
<evidence type="ECO:0000256" key="3">
    <source>
        <dbReference type="ARBA" id="ARBA00022692"/>
    </source>
</evidence>
<dbReference type="InterPro" id="IPR003740">
    <property type="entry name" value="YitT"/>
</dbReference>
<evidence type="ECO:0000259" key="7">
    <source>
        <dbReference type="Pfam" id="PF10035"/>
    </source>
</evidence>
<dbReference type="EMBL" id="CP137640">
    <property type="protein sequence ID" value="WVX82096.1"/>
    <property type="molecule type" value="Genomic_DNA"/>
</dbReference>
<keyword evidence="2" id="KW-1003">Cell membrane</keyword>
<dbReference type="PIRSF" id="PIRSF006483">
    <property type="entry name" value="Membrane_protein_YitT"/>
    <property type="match status" value="1"/>
</dbReference>
<dbReference type="CDD" id="cd16380">
    <property type="entry name" value="YitT_C"/>
    <property type="match status" value="1"/>
</dbReference>
<evidence type="ECO:0000256" key="5">
    <source>
        <dbReference type="ARBA" id="ARBA00023136"/>
    </source>
</evidence>
<keyword evidence="3 6" id="KW-0812">Transmembrane</keyword>
<feature type="transmembrane region" description="Helical" evidence="6">
    <location>
        <begin position="110"/>
        <end position="128"/>
    </location>
</feature>
<protein>
    <submittedName>
        <fullName evidence="8">YitT family protein</fullName>
    </submittedName>
</protein>
<sequence length="287" mass="31845">MVKTNSSWLISIGLILFGNTLYALAVTAFILPNGLITGGTTGLALIFYHQFGIPVSIFVSVFNIAMFILGAIILGKAFAFTTLISTFYFPFILGVFEKITMLQDITNDKLLASIYTGIIIGVSIGIVIKAGASTGGMDIPPLVLNKKFGISVSMSLYVFDFLILLSQMLFANKEQVLYGLLLVMIYTVILDKVLMFGKSRTQVKIISHKYEEINRMILQHLDRGSTLIHAETGYRHDNRLVVLTIVSNRELPKLNNLVLSIDPQAFMVINQVNEVKGRGFTMDKTYQ</sequence>
<feature type="transmembrane region" description="Helical" evidence="6">
    <location>
        <begin position="7"/>
        <end position="31"/>
    </location>
</feature>
<dbReference type="PANTHER" id="PTHR33545">
    <property type="entry name" value="UPF0750 MEMBRANE PROTEIN YITT-RELATED"/>
    <property type="match status" value="1"/>
</dbReference>
<comment type="subcellular location">
    <subcellularLocation>
        <location evidence="1">Cell membrane</location>
        <topology evidence="1">Multi-pass membrane protein</topology>
    </subcellularLocation>
</comment>
<evidence type="ECO:0000256" key="4">
    <source>
        <dbReference type="ARBA" id="ARBA00022989"/>
    </source>
</evidence>
<keyword evidence="4 6" id="KW-1133">Transmembrane helix</keyword>
<keyword evidence="9" id="KW-1185">Reference proteome</keyword>
<evidence type="ECO:0000256" key="2">
    <source>
        <dbReference type="ARBA" id="ARBA00022475"/>
    </source>
</evidence>
<dbReference type="Proteomes" id="UP001357223">
    <property type="component" value="Chromosome"/>
</dbReference>
<feature type="transmembrane region" description="Helical" evidence="6">
    <location>
        <begin position="51"/>
        <end position="70"/>
    </location>
</feature>
<organism evidence="8 9">
    <name type="scientific">Niallia oryzisoli</name>
    <dbReference type="NCBI Taxonomy" id="1737571"/>
    <lineage>
        <taxon>Bacteria</taxon>
        <taxon>Bacillati</taxon>
        <taxon>Bacillota</taxon>
        <taxon>Bacilli</taxon>
        <taxon>Bacillales</taxon>
        <taxon>Bacillaceae</taxon>
        <taxon>Niallia</taxon>
    </lineage>
</organism>
<proteinExistence type="predicted"/>
<feature type="domain" description="DUF2179" evidence="7">
    <location>
        <begin position="223"/>
        <end position="277"/>
    </location>
</feature>
<feature type="transmembrane region" description="Helical" evidence="6">
    <location>
        <begin position="77"/>
        <end position="95"/>
    </location>
</feature>
<keyword evidence="5 6" id="KW-0472">Membrane</keyword>
<dbReference type="Pfam" id="PF02588">
    <property type="entry name" value="YitT_membrane"/>
    <property type="match status" value="1"/>
</dbReference>
<reference evidence="8 9" key="1">
    <citation type="submission" date="2023-10" db="EMBL/GenBank/DDBJ databases">
        <title>Niallia locisalis sp.nov. isolated from a salt pond sample.</title>
        <authorList>
            <person name="Li X.-J."/>
            <person name="Dong L."/>
        </authorList>
    </citation>
    <scope>NUCLEOTIDE SEQUENCE [LARGE SCALE GENOMIC DNA]</scope>
    <source>
        <strain evidence="8 9">DSM 29761</strain>
    </source>
</reference>
<dbReference type="InterPro" id="IPR051461">
    <property type="entry name" value="UPF0750_membrane"/>
</dbReference>
<evidence type="ECO:0000256" key="1">
    <source>
        <dbReference type="ARBA" id="ARBA00004651"/>
    </source>
</evidence>
<feature type="transmembrane region" description="Helical" evidence="6">
    <location>
        <begin position="148"/>
        <end position="170"/>
    </location>
</feature>
<accession>A0ABZ2CG32</accession>
<dbReference type="InterPro" id="IPR019264">
    <property type="entry name" value="DUF2179"/>
</dbReference>
<evidence type="ECO:0000313" key="8">
    <source>
        <dbReference type="EMBL" id="WVX82096.1"/>
    </source>
</evidence>
<evidence type="ECO:0000313" key="9">
    <source>
        <dbReference type="Proteomes" id="UP001357223"/>
    </source>
</evidence>
<dbReference type="PANTHER" id="PTHR33545:SF5">
    <property type="entry name" value="UPF0750 MEMBRANE PROTEIN YITT"/>
    <property type="match status" value="1"/>
</dbReference>
<dbReference type="RefSeq" id="WP_338451000.1">
    <property type="nucleotide sequence ID" value="NZ_CP137640.1"/>
</dbReference>
<gene>
    <name evidence="8" type="ORF">R4Z09_03500</name>
</gene>
<dbReference type="Pfam" id="PF10035">
    <property type="entry name" value="DUF2179"/>
    <property type="match status" value="1"/>
</dbReference>
<feature type="transmembrane region" description="Helical" evidence="6">
    <location>
        <begin position="176"/>
        <end position="194"/>
    </location>
</feature>
<dbReference type="Gene3D" id="3.30.70.120">
    <property type="match status" value="1"/>
</dbReference>
<name>A0ABZ2CG32_9BACI</name>